<evidence type="ECO:0000256" key="5">
    <source>
        <dbReference type="SAM" id="MobiDB-lite"/>
    </source>
</evidence>
<dbReference type="Proteomes" id="UP001620626">
    <property type="component" value="Unassembled WGS sequence"/>
</dbReference>
<dbReference type="SMART" id="SM00184">
    <property type="entry name" value="RING"/>
    <property type="match status" value="1"/>
</dbReference>
<dbReference type="EMBL" id="JBICBT010000130">
    <property type="protein sequence ID" value="KAL3122647.1"/>
    <property type="molecule type" value="Genomic_DNA"/>
</dbReference>
<organism evidence="8 9">
    <name type="scientific">Heterodera trifolii</name>
    <dbReference type="NCBI Taxonomy" id="157864"/>
    <lineage>
        <taxon>Eukaryota</taxon>
        <taxon>Metazoa</taxon>
        <taxon>Ecdysozoa</taxon>
        <taxon>Nematoda</taxon>
        <taxon>Chromadorea</taxon>
        <taxon>Rhabditida</taxon>
        <taxon>Tylenchina</taxon>
        <taxon>Tylenchomorpha</taxon>
        <taxon>Tylenchoidea</taxon>
        <taxon>Heteroderidae</taxon>
        <taxon>Heteroderinae</taxon>
        <taxon>Heterodera</taxon>
    </lineage>
</organism>
<reference evidence="8 9" key="1">
    <citation type="submission" date="2024-10" db="EMBL/GenBank/DDBJ databases">
        <authorList>
            <person name="Kim D."/>
        </authorList>
    </citation>
    <scope>NUCLEOTIDE SEQUENCE [LARGE SCALE GENOMIC DNA]</scope>
    <source>
        <strain evidence="8">BH-2024</strain>
    </source>
</reference>
<keyword evidence="6" id="KW-0812">Transmembrane</keyword>
<evidence type="ECO:0000313" key="9">
    <source>
        <dbReference type="Proteomes" id="UP001620626"/>
    </source>
</evidence>
<feature type="region of interest" description="Disordered" evidence="5">
    <location>
        <begin position="11"/>
        <end position="61"/>
    </location>
</feature>
<evidence type="ECO:0000256" key="4">
    <source>
        <dbReference type="PROSITE-ProRule" id="PRU00175"/>
    </source>
</evidence>
<dbReference type="Gene3D" id="3.30.40.10">
    <property type="entry name" value="Zinc/RING finger domain, C3HC4 (zinc finger)"/>
    <property type="match status" value="1"/>
</dbReference>
<keyword evidence="3" id="KW-0862">Zinc</keyword>
<dbReference type="Gene3D" id="6.10.250.1010">
    <property type="match status" value="1"/>
</dbReference>
<evidence type="ECO:0000256" key="6">
    <source>
        <dbReference type="SAM" id="Phobius"/>
    </source>
</evidence>
<dbReference type="PANTHER" id="PTHR14155">
    <property type="entry name" value="RING FINGER DOMAIN-CONTAINING"/>
    <property type="match status" value="1"/>
</dbReference>
<dbReference type="InterPro" id="IPR053238">
    <property type="entry name" value="RING-H2_zinc_finger"/>
</dbReference>
<evidence type="ECO:0000259" key="7">
    <source>
        <dbReference type="PROSITE" id="PS50089"/>
    </source>
</evidence>
<gene>
    <name evidence="8" type="ORF">niasHT_009544</name>
</gene>
<keyword evidence="2 4" id="KW-0863">Zinc-finger</keyword>
<feature type="region of interest" description="Disordered" evidence="5">
    <location>
        <begin position="236"/>
        <end position="265"/>
    </location>
</feature>
<evidence type="ECO:0000256" key="3">
    <source>
        <dbReference type="ARBA" id="ARBA00022833"/>
    </source>
</evidence>
<sequence length="485" mass="55538">MLCPTVGCDGQQGAKTYDKMPKYSDKVPKDSDKMINHSDKVPKDSGKMTNHSDKVPEDLGKMPAQIAGGREYFLLEKYGQKILGKNSKYNKQLSKVIEGLNKKHYLLESVFDKNSKNKYFPNDNFSPDEFKFFKNRWSEICQNDTALSQLLEGLFSGVISAKETMKKDDTKEMHVQQKALKQSLAYAVFFMAKRGQIPLEICPQGKKQNEPKAILIELIDIYNELQLDDEKMKESCRKCGKKGKGENGQKERERHGQKGKEEKWQQKERRFLQFVARSLQIEWDANAFSAGGQNDKDDDDAIGRRRRRRRKRMEPTKSDRQYHRYLLIYFGVLLVVGILIIFRRHCSCANFLRSQPRANVVVSTPPHPQEIQFTIHEFQVSRNGVWAEIECTICLGEIEKETSVKLLAILEPCKHIFHNECISEWLKNHNTCPICRAKAKISVPSLNEVIIDVPLDGQNEGNTVGTRPDGVELNRNNNGTANGPN</sequence>
<evidence type="ECO:0000256" key="2">
    <source>
        <dbReference type="ARBA" id="ARBA00022771"/>
    </source>
</evidence>
<keyword evidence="6" id="KW-0472">Membrane</keyword>
<accession>A0ABD2M541</accession>
<dbReference type="CDD" id="cd16454">
    <property type="entry name" value="RING-H2_PA-TM-RING"/>
    <property type="match status" value="1"/>
</dbReference>
<feature type="domain" description="RING-type" evidence="7">
    <location>
        <begin position="391"/>
        <end position="436"/>
    </location>
</feature>
<feature type="compositionally biased region" description="Basic and acidic residues" evidence="5">
    <location>
        <begin position="16"/>
        <end position="60"/>
    </location>
</feature>
<dbReference type="AlphaFoldDB" id="A0ABD2M541"/>
<dbReference type="PROSITE" id="PS50089">
    <property type="entry name" value="ZF_RING_2"/>
    <property type="match status" value="1"/>
</dbReference>
<proteinExistence type="predicted"/>
<comment type="caution">
    <text evidence="8">The sequence shown here is derived from an EMBL/GenBank/DDBJ whole genome shotgun (WGS) entry which is preliminary data.</text>
</comment>
<protein>
    <recommendedName>
        <fullName evidence="7">RING-type domain-containing protein</fullName>
    </recommendedName>
</protein>
<feature type="transmembrane region" description="Helical" evidence="6">
    <location>
        <begin position="322"/>
        <end position="342"/>
    </location>
</feature>
<name>A0ABD2M541_9BILA</name>
<feature type="compositionally biased region" description="Low complexity" evidence="5">
    <location>
        <begin position="474"/>
        <end position="485"/>
    </location>
</feature>
<dbReference type="SUPFAM" id="SSF57850">
    <property type="entry name" value="RING/U-box"/>
    <property type="match status" value="1"/>
</dbReference>
<keyword evidence="1" id="KW-0479">Metal-binding</keyword>
<keyword evidence="6" id="KW-1133">Transmembrane helix</keyword>
<feature type="region of interest" description="Disordered" evidence="5">
    <location>
        <begin position="457"/>
        <end position="485"/>
    </location>
</feature>
<dbReference type="Pfam" id="PF13639">
    <property type="entry name" value="zf-RING_2"/>
    <property type="match status" value="1"/>
</dbReference>
<evidence type="ECO:0000313" key="8">
    <source>
        <dbReference type="EMBL" id="KAL3122647.1"/>
    </source>
</evidence>
<dbReference type="InterPro" id="IPR013083">
    <property type="entry name" value="Znf_RING/FYVE/PHD"/>
</dbReference>
<dbReference type="InterPro" id="IPR001841">
    <property type="entry name" value="Znf_RING"/>
</dbReference>
<dbReference type="PANTHER" id="PTHR14155:SF610">
    <property type="entry name" value="OS01G0755700 PROTEIN"/>
    <property type="match status" value="1"/>
</dbReference>
<feature type="region of interest" description="Disordered" evidence="5">
    <location>
        <begin position="290"/>
        <end position="316"/>
    </location>
</feature>
<dbReference type="GO" id="GO:0008270">
    <property type="term" value="F:zinc ion binding"/>
    <property type="evidence" value="ECO:0007669"/>
    <property type="project" value="UniProtKB-KW"/>
</dbReference>
<evidence type="ECO:0000256" key="1">
    <source>
        <dbReference type="ARBA" id="ARBA00022723"/>
    </source>
</evidence>
<keyword evidence="9" id="KW-1185">Reference proteome</keyword>